<dbReference type="InterPro" id="IPR038718">
    <property type="entry name" value="SNF2-like_sf"/>
</dbReference>
<dbReference type="GO" id="GO:0005524">
    <property type="term" value="F:ATP binding"/>
    <property type="evidence" value="ECO:0007669"/>
    <property type="project" value="InterPro"/>
</dbReference>
<dbReference type="InterPro" id="IPR050496">
    <property type="entry name" value="SNF2_RAD54_helicase_repair"/>
</dbReference>
<keyword evidence="1" id="KW-0378">Hydrolase</keyword>
<evidence type="ECO:0000259" key="2">
    <source>
        <dbReference type="PROSITE" id="PS51192"/>
    </source>
</evidence>
<dbReference type="SMART" id="SM00490">
    <property type="entry name" value="HELICc"/>
    <property type="match status" value="1"/>
</dbReference>
<dbReference type="Gene3D" id="3.40.50.10810">
    <property type="entry name" value="Tandem AAA-ATPase domain"/>
    <property type="match status" value="1"/>
</dbReference>
<feature type="domain" description="Helicase ATP-binding" evidence="2">
    <location>
        <begin position="682"/>
        <end position="841"/>
    </location>
</feature>
<dbReference type="AlphaFoldDB" id="A0A917JE44"/>
<dbReference type="CDD" id="cd18793">
    <property type="entry name" value="SF2_C_SNF"/>
    <property type="match status" value="1"/>
</dbReference>
<dbReference type="PANTHER" id="PTHR45629:SF7">
    <property type="entry name" value="DNA EXCISION REPAIR PROTEIN ERCC-6-RELATED"/>
    <property type="match status" value="1"/>
</dbReference>
<dbReference type="PROSITE" id="PS51194">
    <property type="entry name" value="HELICASE_CTER"/>
    <property type="match status" value="1"/>
</dbReference>
<dbReference type="InterPro" id="IPR014001">
    <property type="entry name" value="Helicase_ATP-bd"/>
</dbReference>
<dbReference type="InterPro" id="IPR001650">
    <property type="entry name" value="Helicase_C-like"/>
</dbReference>
<dbReference type="GO" id="GO:0015616">
    <property type="term" value="F:DNA translocase activity"/>
    <property type="evidence" value="ECO:0007669"/>
    <property type="project" value="TreeGrafter"/>
</dbReference>
<evidence type="ECO:0008006" key="6">
    <source>
        <dbReference type="Google" id="ProtNLM"/>
    </source>
</evidence>
<name>A0A917JE44_9SPHI</name>
<sequence>MTPAPTNEANHFSQSVYVIPNTTVGTLTALTLAQHSTGFDDLPAELLLAQEMDLNQGAFTGKYYAGFPVVQVMQQLGQLMLICPCHEPKNKLCSHQSQVLAQLLQKEEFRLFYDDGLRHEKLKKFAVDYGLQSEADLDSYFKLQHQDGKTVIVPRRASLFPVTPDSLDAITKLMLPSSELVLRQSGATESGEVRCIVLKQHKYYKHLIVELHDAPVTKDGKIKNPLVPVNPLELVWESNDPLELKFFTAVSRFKNNVDGKVTASVLDSLRMIVKNPLNFSCYIHQSQVSERVTASALQLVKLDRIVNDIELSVNEKGQFYEVGGKLKIGNDDYNLSDVDLLFNYFVQADNNNLYLVKDLQMLGVIQFFKRRKEDLLIHQSQYGRFKDKILDKLEERNKINYNNSKPATARQMAQYGLDKDTEKIIYLSDFGPHVMIVPVMRYGEIEIPIRTQKQINIMDSKGKYFTMERNEAAERDFTALLLKQHIYFEEQLTDDLQYFYLHKDRFLSEDWFLNAFDAWQAAGITILGFNELTGNKLNMHKVKISVQVISGINWFNTVIDARFGKRKASLKHLHKAIRNKTKFVQLDDGTLGILPAEWLARFTEYFNAAEIADDDTLRTPRINYAAITQLYDDEMLDMEVKTELLNYQQKLVNFETVKEVSVPADLNGELRHYQHQGLNWLNFLDDFNFGGCLADDMGLGKTIQIIAFILLQRSKVRHNTNLLVVPTSLIFNWQAEVAKFAPTLKLHTIYGADRIKSINDFDAYDIILTSYGTLLADVMFLKEYTFNYIFLDESQNIKNPDSQRYKAVRLLKARNRIAITGTPIENNTFDLYSQLSFACPGLLGSKQYFKDIYSQPIDMFKVSKRRDELQQKIKPFVLRRTKQEVAGELPDKTEMVLYCEMQAEQRKLYDAYEREFRELISATTQEQLAKKSMHILKGITKLRQICDSPLLLSGDKLPGNASAKIDVLMEQIESKAPNHKILVFSQFVTMLDLIRKELQAKQIGHAYLTGSTRNREAVVNQFQHSADTRVFLISLKAGGTGLNLTAADYVYLVDPWWNPAIENQAIDRSYRIGQHKNVVAVRLICPNTVEEKMMQLQETKKELAGTLISSDASVFKSLNKTDLLSLLGS</sequence>
<reference evidence="4" key="2">
    <citation type="submission" date="2020-09" db="EMBL/GenBank/DDBJ databases">
        <authorList>
            <person name="Sun Q."/>
            <person name="Sedlacek I."/>
        </authorList>
    </citation>
    <scope>NUCLEOTIDE SEQUENCE</scope>
    <source>
        <strain evidence="4">CCM 8711</strain>
    </source>
</reference>
<organism evidence="4 5">
    <name type="scientific">Mucilaginibacter galii</name>
    <dbReference type="NCBI Taxonomy" id="2005073"/>
    <lineage>
        <taxon>Bacteria</taxon>
        <taxon>Pseudomonadati</taxon>
        <taxon>Bacteroidota</taxon>
        <taxon>Sphingobacteriia</taxon>
        <taxon>Sphingobacteriales</taxon>
        <taxon>Sphingobacteriaceae</taxon>
        <taxon>Mucilaginibacter</taxon>
    </lineage>
</organism>
<dbReference type="RefSeq" id="WP_188418917.1">
    <property type="nucleotide sequence ID" value="NZ_BMDO01000018.1"/>
</dbReference>
<protein>
    <recommendedName>
        <fullName evidence="6">ATP-dependent helicase</fullName>
    </recommendedName>
</protein>
<dbReference type="GO" id="GO:0016787">
    <property type="term" value="F:hydrolase activity"/>
    <property type="evidence" value="ECO:0007669"/>
    <property type="project" value="UniProtKB-KW"/>
</dbReference>
<keyword evidence="5" id="KW-1185">Reference proteome</keyword>
<dbReference type="EMBL" id="BMDO01000018">
    <property type="protein sequence ID" value="GGI52770.1"/>
    <property type="molecule type" value="Genomic_DNA"/>
</dbReference>
<dbReference type="SMART" id="SM00487">
    <property type="entry name" value="DEXDc"/>
    <property type="match status" value="1"/>
</dbReference>
<dbReference type="Proteomes" id="UP000662074">
    <property type="component" value="Unassembled WGS sequence"/>
</dbReference>
<dbReference type="Gene3D" id="3.40.50.300">
    <property type="entry name" value="P-loop containing nucleotide triphosphate hydrolases"/>
    <property type="match status" value="1"/>
</dbReference>
<feature type="domain" description="Helicase C-terminal" evidence="3">
    <location>
        <begin position="964"/>
        <end position="1119"/>
    </location>
</feature>
<accession>A0A917JE44</accession>
<proteinExistence type="predicted"/>
<dbReference type="Pfam" id="PF00271">
    <property type="entry name" value="Helicase_C"/>
    <property type="match status" value="1"/>
</dbReference>
<dbReference type="PANTHER" id="PTHR45629">
    <property type="entry name" value="SNF2/RAD54 FAMILY MEMBER"/>
    <property type="match status" value="1"/>
</dbReference>
<evidence type="ECO:0000259" key="3">
    <source>
        <dbReference type="PROSITE" id="PS51194"/>
    </source>
</evidence>
<evidence type="ECO:0000256" key="1">
    <source>
        <dbReference type="ARBA" id="ARBA00022801"/>
    </source>
</evidence>
<dbReference type="SUPFAM" id="SSF52540">
    <property type="entry name" value="P-loop containing nucleoside triphosphate hydrolases"/>
    <property type="match status" value="2"/>
</dbReference>
<comment type="caution">
    <text evidence="4">The sequence shown here is derived from an EMBL/GenBank/DDBJ whole genome shotgun (WGS) entry which is preliminary data.</text>
</comment>
<gene>
    <name evidence="4" type="ORF">GCM10011425_39820</name>
</gene>
<dbReference type="InterPro" id="IPR000330">
    <property type="entry name" value="SNF2_N"/>
</dbReference>
<evidence type="ECO:0000313" key="4">
    <source>
        <dbReference type="EMBL" id="GGI52770.1"/>
    </source>
</evidence>
<dbReference type="PROSITE" id="PS51192">
    <property type="entry name" value="HELICASE_ATP_BIND_1"/>
    <property type="match status" value="1"/>
</dbReference>
<evidence type="ECO:0000313" key="5">
    <source>
        <dbReference type="Proteomes" id="UP000662074"/>
    </source>
</evidence>
<dbReference type="Pfam" id="PF00176">
    <property type="entry name" value="SNF2-rel_dom"/>
    <property type="match status" value="1"/>
</dbReference>
<dbReference type="CDD" id="cd18012">
    <property type="entry name" value="DEXQc_arch_SWI2_SNF2"/>
    <property type="match status" value="1"/>
</dbReference>
<dbReference type="InterPro" id="IPR027417">
    <property type="entry name" value="P-loop_NTPase"/>
</dbReference>
<dbReference type="InterPro" id="IPR049730">
    <property type="entry name" value="SNF2/RAD54-like_C"/>
</dbReference>
<reference evidence="4" key="1">
    <citation type="journal article" date="2014" name="Int. J. Syst. Evol. Microbiol.">
        <title>Complete genome sequence of Corynebacterium casei LMG S-19264T (=DSM 44701T), isolated from a smear-ripened cheese.</title>
        <authorList>
            <consortium name="US DOE Joint Genome Institute (JGI-PGF)"/>
            <person name="Walter F."/>
            <person name="Albersmeier A."/>
            <person name="Kalinowski J."/>
            <person name="Ruckert C."/>
        </authorList>
    </citation>
    <scope>NUCLEOTIDE SEQUENCE</scope>
    <source>
        <strain evidence="4">CCM 8711</strain>
    </source>
</reference>